<proteinExistence type="inferred from homology"/>
<dbReference type="GO" id="GO:0016192">
    <property type="term" value="P:vesicle-mediated transport"/>
    <property type="evidence" value="ECO:0007669"/>
    <property type="project" value="InterPro"/>
</dbReference>
<evidence type="ECO:0000256" key="1">
    <source>
        <dbReference type="ARBA" id="ARBA00004141"/>
    </source>
</evidence>
<keyword evidence="6 8" id="KW-0472">Membrane</keyword>
<evidence type="ECO:0000256" key="2">
    <source>
        <dbReference type="ARBA" id="ARBA00022448"/>
    </source>
</evidence>
<evidence type="ECO:0000256" key="7">
    <source>
        <dbReference type="ARBA" id="ARBA00025800"/>
    </source>
</evidence>
<sequence>MMASSPPPSDEQSPSQPLLLPASNRLSRSYSAVSGVPQRSSEHSDEEPAWFAVLRWARLLGYGVCLIGAAACFYDTFTTLPYLALPGRARKVALSLSEGSILVMFGISVLIGPTNHVKHLFAAKRRLFTLVYSASLGLAIYCALGVRHAGALFFSYIQVLTLVHYVVTDFPTSGVRDIEPRREHHDNAP</sequence>
<evidence type="ECO:0000256" key="4">
    <source>
        <dbReference type="ARBA" id="ARBA00022927"/>
    </source>
</evidence>
<evidence type="ECO:0000256" key="8">
    <source>
        <dbReference type="RuleBase" id="RU363111"/>
    </source>
</evidence>
<organism evidence="10 11">
    <name type="scientific">Mycena pura</name>
    <dbReference type="NCBI Taxonomy" id="153505"/>
    <lineage>
        <taxon>Eukaryota</taxon>
        <taxon>Fungi</taxon>
        <taxon>Dikarya</taxon>
        <taxon>Basidiomycota</taxon>
        <taxon>Agaricomycotina</taxon>
        <taxon>Agaricomycetes</taxon>
        <taxon>Agaricomycetidae</taxon>
        <taxon>Agaricales</taxon>
        <taxon>Marasmiineae</taxon>
        <taxon>Mycenaceae</taxon>
        <taxon>Mycena</taxon>
    </lineage>
</organism>
<evidence type="ECO:0000256" key="3">
    <source>
        <dbReference type="ARBA" id="ARBA00022692"/>
    </source>
</evidence>
<feature type="transmembrane region" description="Helical" evidence="8">
    <location>
        <begin position="59"/>
        <end position="85"/>
    </location>
</feature>
<dbReference type="GO" id="GO:0000139">
    <property type="term" value="C:Golgi membrane"/>
    <property type="evidence" value="ECO:0007669"/>
    <property type="project" value="UniProtKB-SubCell"/>
</dbReference>
<dbReference type="InterPro" id="IPR011691">
    <property type="entry name" value="Vesicle_transpt_SFT2"/>
</dbReference>
<dbReference type="GO" id="GO:0015031">
    <property type="term" value="P:protein transport"/>
    <property type="evidence" value="ECO:0007669"/>
    <property type="project" value="UniProtKB-KW"/>
</dbReference>
<dbReference type="InterPro" id="IPR007305">
    <property type="entry name" value="Vesicle_transpt_Got1/SFT2"/>
</dbReference>
<evidence type="ECO:0000313" key="11">
    <source>
        <dbReference type="Proteomes" id="UP001219525"/>
    </source>
</evidence>
<dbReference type="Proteomes" id="UP001219525">
    <property type="component" value="Unassembled WGS sequence"/>
</dbReference>
<reference evidence="10" key="1">
    <citation type="submission" date="2023-03" db="EMBL/GenBank/DDBJ databases">
        <title>Massive genome expansion in bonnet fungi (Mycena s.s.) driven by repeated elements and novel gene families across ecological guilds.</title>
        <authorList>
            <consortium name="Lawrence Berkeley National Laboratory"/>
            <person name="Harder C.B."/>
            <person name="Miyauchi S."/>
            <person name="Viragh M."/>
            <person name="Kuo A."/>
            <person name="Thoen E."/>
            <person name="Andreopoulos B."/>
            <person name="Lu D."/>
            <person name="Skrede I."/>
            <person name="Drula E."/>
            <person name="Henrissat B."/>
            <person name="Morin E."/>
            <person name="Kohler A."/>
            <person name="Barry K."/>
            <person name="LaButti K."/>
            <person name="Morin E."/>
            <person name="Salamov A."/>
            <person name="Lipzen A."/>
            <person name="Mereny Z."/>
            <person name="Hegedus B."/>
            <person name="Baldrian P."/>
            <person name="Stursova M."/>
            <person name="Weitz H."/>
            <person name="Taylor A."/>
            <person name="Grigoriev I.V."/>
            <person name="Nagy L.G."/>
            <person name="Martin F."/>
            <person name="Kauserud H."/>
        </authorList>
    </citation>
    <scope>NUCLEOTIDE SEQUENCE</scope>
    <source>
        <strain evidence="10">9144</strain>
    </source>
</reference>
<evidence type="ECO:0000256" key="9">
    <source>
        <dbReference type="SAM" id="MobiDB-lite"/>
    </source>
</evidence>
<dbReference type="AlphaFoldDB" id="A0AAD6V9T5"/>
<comment type="similarity">
    <text evidence="7 8">Belongs to the SFT2 family.</text>
</comment>
<comment type="caution">
    <text evidence="8">Lacks conserved residue(s) required for the propagation of feature annotation.</text>
</comment>
<gene>
    <name evidence="10" type="ORF">GGX14DRAFT_457165</name>
</gene>
<evidence type="ECO:0000313" key="10">
    <source>
        <dbReference type="EMBL" id="KAJ7206526.1"/>
    </source>
</evidence>
<comment type="function">
    <text evidence="8">Nonessential protein required for the fusion of transport vesicles derived from the endocytic pathway with the Golgi complex.</text>
</comment>
<protein>
    <recommendedName>
        <fullName evidence="8">Protein transport protein SFT2</fullName>
    </recommendedName>
</protein>
<dbReference type="Pfam" id="PF04178">
    <property type="entry name" value="Got1"/>
    <property type="match status" value="1"/>
</dbReference>
<feature type="transmembrane region" description="Helical" evidence="8">
    <location>
        <begin position="127"/>
        <end position="144"/>
    </location>
</feature>
<feature type="transmembrane region" description="Helical" evidence="8">
    <location>
        <begin position="92"/>
        <end position="112"/>
    </location>
</feature>
<dbReference type="EMBL" id="JARJCW010000039">
    <property type="protein sequence ID" value="KAJ7206526.1"/>
    <property type="molecule type" value="Genomic_DNA"/>
</dbReference>
<keyword evidence="8" id="KW-0333">Golgi apparatus</keyword>
<keyword evidence="3 8" id="KW-0812">Transmembrane</keyword>
<dbReference type="PANTHER" id="PTHR23137">
    <property type="entry name" value="VESICLE TRANSPORT PROTEIN-RELATED"/>
    <property type="match status" value="1"/>
</dbReference>
<evidence type="ECO:0000256" key="5">
    <source>
        <dbReference type="ARBA" id="ARBA00022989"/>
    </source>
</evidence>
<comment type="caution">
    <text evidence="10">The sequence shown here is derived from an EMBL/GenBank/DDBJ whole genome shotgun (WGS) entry which is preliminary data.</text>
</comment>
<keyword evidence="11" id="KW-1185">Reference proteome</keyword>
<comment type="subcellular location">
    <subcellularLocation>
        <location evidence="8">Golgi apparatus membrane</location>
        <topology evidence="8">Multi-pass membrane protein</topology>
    </subcellularLocation>
    <subcellularLocation>
        <location evidence="1">Membrane</location>
        <topology evidence="1">Multi-pass membrane protein</topology>
    </subcellularLocation>
</comment>
<feature type="compositionally biased region" description="Low complexity" evidence="9">
    <location>
        <begin position="10"/>
        <end position="20"/>
    </location>
</feature>
<name>A0AAD6V9T5_9AGAR</name>
<evidence type="ECO:0000256" key="6">
    <source>
        <dbReference type="ARBA" id="ARBA00023136"/>
    </source>
</evidence>
<keyword evidence="4 8" id="KW-0653">Protein transport</keyword>
<keyword evidence="5 8" id="KW-1133">Transmembrane helix</keyword>
<feature type="region of interest" description="Disordered" evidence="9">
    <location>
        <begin position="1"/>
        <end position="20"/>
    </location>
</feature>
<accession>A0AAD6V9T5</accession>
<keyword evidence="2 8" id="KW-0813">Transport</keyword>
<dbReference type="PANTHER" id="PTHR23137:SF36">
    <property type="entry name" value="VESICLE TRANSPORT PROTEIN SFT2C"/>
    <property type="match status" value="1"/>
</dbReference>